<dbReference type="InterPro" id="IPR013785">
    <property type="entry name" value="Aldolase_TIM"/>
</dbReference>
<accession>A0A066X5F3</accession>
<proteinExistence type="inferred from homology"/>
<dbReference type="PANTHER" id="PTHR43656:SF5">
    <property type="entry name" value="NADH:FLAVIN OXIDOREDUCTASE_NADH OXIDASE N-TERMINAL DOMAIN-CONTAINING PROTEIN"/>
    <property type="match status" value="1"/>
</dbReference>
<evidence type="ECO:0000313" key="6">
    <source>
        <dbReference type="EMBL" id="KDN60986.1"/>
    </source>
</evidence>
<feature type="domain" description="NADH:flavin oxidoreductase/NADH oxidase N-terminal" evidence="5">
    <location>
        <begin position="104"/>
        <end position="244"/>
    </location>
</feature>
<dbReference type="InterPro" id="IPR051799">
    <property type="entry name" value="NADH_flavin_oxidoreductase"/>
</dbReference>
<evidence type="ECO:0000256" key="1">
    <source>
        <dbReference type="ARBA" id="ARBA00005979"/>
    </source>
</evidence>
<dbReference type="SUPFAM" id="SSF51395">
    <property type="entry name" value="FMN-linked oxidoreductases"/>
    <property type="match status" value="1"/>
</dbReference>
<dbReference type="Pfam" id="PF00724">
    <property type="entry name" value="Oxidored_FMN"/>
    <property type="match status" value="1"/>
</dbReference>
<dbReference type="Gene3D" id="3.20.20.70">
    <property type="entry name" value="Aldolase class I"/>
    <property type="match status" value="1"/>
</dbReference>
<evidence type="ECO:0000259" key="5">
    <source>
        <dbReference type="Pfam" id="PF00724"/>
    </source>
</evidence>
<evidence type="ECO:0000313" key="7">
    <source>
        <dbReference type="Proteomes" id="UP000027238"/>
    </source>
</evidence>
<gene>
    <name evidence="6" type="ORF">CSUB01_01123</name>
</gene>
<evidence type="ECO:0000256" key="2">
    <source>
        <dbReference type="ARBA" id="ARBA00022630"/>
    </source>
</evidence>
<dbReference type="STRING" id="1173701.A0A066X5F3"/>
<dbReference type="EMBL" id="JMSE01001448">
    <property type="protein sequence ID" value="KDN60986.1"/>
    <property type="molecule type" value="Genomic_DNA"/>
</dbReference>
<keyword evidence="7" id="KW-1185">Reference proteome</keyword>
<dbReference type="OMA" id="TYERMAL"/>
<evidence type="ECO:0000256" key="4">
    <source>
        <dbReference type="ARBA" id="ARBA00023002"/>
    </source>
</evidence>
<comment type="similarity">
    <text evidence="1">Belongs to the NADH:flavin oxidoreductase/NADH oxidase family.</text>
</comment>
<dbReference type="PANTHER" id="PTHR43656">
    <property type="entry name" value="BINDING OXIDOREDUCTASE, PUTATIVE (AFU_ORTHOLOGUE AFUA_2G08260)-RELATED"/>
    <property type="match status" value="1"/>
</dbReference>
<dbReference type="OrthoDB" id="1663137at2759"/>
<comment type="caution">
    <text evidence="6">The sequence shown here is derived from an EMBL/GenBank/DDBJ whole genome shotgun (WGS) entry which is preliminary data.</text>
</comment>
<organism evidence="6 7">
    <name type="scientific">Colletotrichum sublineola</name>
    <name type="common">Sorghum anthracnose fungus</name>
    <dbReference type="NCBI Taxonomy" id="1173701"/>
    <lineage>
        <taxon>Eukaryota</taxon>
        <taxon>Fungi</taxon>
        <taxon>Dikarya</taxon>
        <taxon>Ascomycota</taxon>
        <taxon>Pezizomycotina</taxon>
        <taxon>Sordariomycetes</taxon>
        <taxon>Hypocreomycetidae</taxon>
        <taxon>Glomerellales</taxon>
        <taxon>Glomerellaceae</taxon>
        <taxon>Colletotrichum</taxon>
        <taxon>Colletotrichum graminicola species complex</taxon>
    </lineage>
</organism>
<dbReference type="eggNOG" id="KOG0134">
    <property type="taxonomic scope" value="Eukaryota"/>
</dbReference>
<dbReference type="InterPro" id="IPR001155">
    <property type="entry name" value="OxRdtase_FMN_N"/>
</dbReference>
<sequence>MPTRYESVAANPEALARPLTFPFSNKTAKNRLLKSAMAENLATWSGTDPSKRGIPTPELVEMYRRWGEGPNSFGVIVTGNIDIEFDYMSGVGDMIVTPECEPVGERFEGFRAVAAAGKAHGSLMLAEITHAGRQVMKKIQPNPISASAIQLEPKMGMEFGAPREATKADIDRIVEGFAHAAEYLEKAGFDGIQLHAAHGYLIAQFLSRTTNRRTDEYGTQTLENRTRLITEIGRAVRARTSPGFILSAKLNSVEFQDGGVTPDEARELCGRLAGLGFDFLEISGGTYEDVGLDWVRDGTRRREGFFLEFADTVVRGLEDDAGARRTKAYIVGGMRSVGAMVKAMDVVDGVSLGRPAAHEFRIASDILEGRVAGAIRPVEMLEADFGFEMAAAGANMRLVSKGREPFDPSDPAAVQVFARDMQAWYGAMVADGDRLNHHGAADFSGETRPYGTTAAA</sequence>
<dbReference type="GO" id="GO:0016491">
    <property type="term" value="F:oxidoreductase activity"/>
    <property type="evidence" value="ECO:0007669"/>
    <property type="project" value="UniProtKB-KW"/>
</dbReference>
<evidence type="ECO:0000256" key="3">
    <source>
        <dbReference type="ARBA" id="ARBA00022643"/>
    </source>
</evidence>
<dbReference type="GO" id="GO:0010181">
    <property type="term" value="F:FMN binding"/>
    <property type="evidence" value="ECO:0007669"/>
    <property type="project" value="InterPro"/>
</dbReference>
<reference evidence="7" key="1">
    <citation type="journal article" date="2014" name="Genome Announc.">
        <title>Draft genome sequence of Colletotrichum sublineola, a destructive pathogen of cultivated sorghum.</title>
        <authorList>
            <person name="Baroncelli R."/>
            <person name="Sanz-Martin J.M."/>
            <person name="Rech G.E."/>
            <person name="Sukno S.A."/>
            <person name="Thon M.R."/>
        </authorList>
    </citation>
    <scope>NUCLEOTIDE SEQUENCE [LARGE SCALE GENOMIC DNA]</scope>
    <source>
        <strain evidence="7">TX430BB</strain>
    </source>
</reference>
<protein>
    <recommendedName>
        <fullName evidence="5">NADH:flavin oxidoreductase/NADH oxidase N-terminal domain-containing protein</fullName>
    </recommendedName>
</protein>
<dbReference type="AlphaFoldDB" id="A0A066X5F3"/>
<keyword evidence="3" id="KW-0288">FMN</keyword>
<name>A0A066X5F3_COLSU</name>
<dbReference type="Proteomes" id="UP000027238">
    <property type="component" value="Unassembled WGS sequence"/>
</dbReference>
<keyword evidence="2" id="KW-0285">Flavoprotein</keyword>
<keyword evidence="4" id="KW-0560">Oxidoreductase</keyword>
<dbReference type="HOGENOM" id="CLU_012153_6_3_1"/>